<dbReference type="CDD" id="cd01314">
    <property type="entry name" value="D-HYD"/>
    <property type="match status" value="1"/>
</dbReference>
<organism evidence="7">
    <name type="scientific">Bellilinea caldifistulae</name>
    <dbReference type="NCBI Taxonomy" id="360411"/>
    <lineage>
        <taxon>Bacteria</taxon>
        <taxon>Bacillati</taxon>
        <taxon>Chloroflexota</taxon>
        <taxon>Anaerolineae</taxon>
        <taxon>Anaerolineales</taxon>
        <taxon>Anaerolineaceae</taxon>
        <taxon>Bellilinea</taxon>
    </lineage>
</organism>
<accession>A0A7C4KZS0</accession>
<dbReference type="PANTHER" id="PTHR11647:SF1">
    <property type="entry name" value="COLLAPSIN RESPONSE MEDIATOR PROTEIN"/>
    <property type="match status" value="1"/>
</dbReference>
<comment type="similarity">
    <text evidence="2">Belongs to the metallo-dependent hydrolases superfamily. Hydantoinase/dihydropyrimidinase family.</text>
</comment>
<evidence type="ECO:0000256" key="2">
    <source>
        <dbReference type="ARBA" id="ARBA00008829"/>
    </source>
</evidence>
<dbReference type="SUPFAM" id="SSF51338">
    <property type="entry name" value="Composite domain of metallo-dependent hydrolases"/>
    <property type="match status" value="2"/>
</dbReference>
<evidence type="ECO:0000313" key="7">
    <source>
        <dbReference type="EMBL" id="HGS87706.1"/>
    </source>
</evidence>
<dbReference type="GO" id="GO:0004157">
    <property type="term" value="F:dihydropyrimidinase activity"/>
    <property type="evidence" value="ECO:0007669"/>
    <property type="project" value="UniProtKB-EC"/>
</dbReference>
<comment type="cofactor">
    <cofactor evidence="1">
        <name>Zn(2+)</name>
        <dbReference type="ChEBI" id="CHEBI:29105"/>
    </cofactor>
</comment>
<reference evidence="7" key="1">
    <citation type="journal article" date="2020" name="mSystems">
        <title>Genome- and Community-Level Interaction Insights into Carbon Utilization and Element Cycling Functions of Hydrothermarchaeota in Hydrothermal Sediment.</title>
        <authorList>
            <person name="Zhou Z."/>
            <person name="Liu Y."/>
            <person name="Xu W."/>
            <person name="Pan J."/>
            <person name="Luo Z.H."/>
            <person name="Li M."/>
        </authorList>
    </citation>
    <scope>NUCLEOTIDE SEQUENCE [LARGE SCALE GENOMIC DNA]</scope>
    <source>
        <strain evidence="7">SpSt-556</strain>
    </source>
</reference>
<feature type="modified residue" description="N6-carboxylysine" evidence="5">
    <location>
        <position position="149"/>
    </location>
</feature>
<comment type="PTM">
    <text evidence="5">Carbamylation allows a single lysine to coordinate two divalent metal cations.</text>
</comment>
<gene>
    <name evidence="7" type="primary">hydA</name>
    <name evidence="7" type="ORF">ENT17_08810</name>
</gene>
<proteinExistence type="inferred from homology"/>
<dbReference type="InterPro" id="IPR032466">
    <property type="entry name" value="Metal_Hydrolase"/>
</dbReference>
<name>A0A7C4KZS0_9CHLR</name>
<dbReference type="InterPro" id="IPR011059">
    <property type="entry name" value="Metal-dep_hydrolase_composite"/>
</dbReference>
<keyword evidence="4 7" id="KW-0378">Hydrolase</keyword>
<dbReference type="NCBIfam" id="TIGR02033">
    <property type="entry name" value="D-hydantoinase"/>
    <property type="match status" value="1"/>
</dbReference>
<dbReference type="SUPFAM" id="SSF51556">
    <property type="entry name" value="Metallo-dependent hydrolases"/>
    <property type="match status" value="1"/>
</dbReference>
<keyword evidence="3" id="KW-0479">Metal-binding</keyword>
<dbReference type="InterPro" id="IPR006680">
    <property type="entry name" value="Amidohydro-rel"/>
</dbReference>
<dbReference type="InterPro" id="IPR011778">
    <property type="entry name" value="Hydantoinase/dihydroPyrase"/>
</dbReference>
<dbReference type="Pfam" id="PF01979">
    <property type="entry name" value="Amidohydro_1"/>
    <property type="match status" value="1"/>
</dbReference>
<dbReference type="InterPro" id="IPR050378">
    <property type="entry name" value="Metallo-dep_Hydrolases_sf"/>
</dbReference>
<feature type="domain" description="Amidohydrolase-related" evidence="6">
    <location>
        <begin position="51"/>
        <end position="447"/>
    </location>
</feature>
<dbReference type="EC" id="3.5.2.2" evidence="7"/>
<dbReference type="AlphaFoldDB" id="A0A7C4KZS0"/>
<dbReference type="PANTHER" id="PTHR11647">
    <property type="entry name" value="HYDRANTOINASE/DIHYDROPYRIMIDINASE FAMILY MEMBER"/>
    <property type="match status" value="1"/>
</dbReference>
<dbReference type="EMBL" id="DSXR01000088">
    <property type="protein sequence ID" value="HGS87706.1"/>
    <property type="molecule type" value="Genomic_DNA"/>
</dbReference>
<protein>
    <submittedName>
        <fullName evidence="7">Dihydropyrimidinase</fullName>
        <ecNumber evidence="7">3.5.2.2</ecNumber>
    </submittedName>
</protein>
<evidence type="ECO:0000259" key="6">
    <source>
        <dbReference type="Pfam" id="PF01979"/>
    </source>
</evidence>
<dbReference type="FunFam" id="3.20.20.140:FF:000174">
    <property type="entry name" value="Dihydropyrimidinase-related protein 2"/>
    <property type="match status" value="1"/>
</dbReference>
<dbReference type="GO" id="GO:0046872">
    <property type="term" value="F:metal ion binding"/>
    <property type="evidence" value="ECO:0007669"/>
    <property type="project" value="UniProtKB-KW"/>
</dbReference>
<dbReference type="GO" id="GO:0005829">
    <property type="term" value="C:cytosol"/>
    <property type="evidence" value="ECO:0007669"/>
    <property type="project" value="TreeGrafter"/>
</dbReference>
<sequence length="473" mass="52042">MKTLLKGGTLVTASEMFRADILIEDEKIALIGLDLPVAEDTQVLDVSNRLILPGGVDPHTHFDLPMFGTVSSDDHYTGHKAAAFGGTTTVIDFVPLENSGIEKSVALWREKADPKAAIDFSFHMNISRFDEQIEAEMAQLTGMGITSVKVFSAYNNRLRLSDENIFRVMRVAKKYGLLTMLHAENGDVIELLIAEALAAGHTTPEWHALTRPAWTAVEAVLRGAALAAMAEAPLYIVHMNAAGEVDQLAYARTKSLPVMGETCPQYLFFTIDHLRRPDGAKWVCSPPMRSKEDNERLWQGLESGIIQVVGTDHCPFFYDGSKPILYEGKPIAIPGKELGKDDFTKIPNGLPAVGDRLPVLWSEGVVKGRLSPSQFVALTSTNPARIFGLYPRKGSLTPGADADIVVWDAERVVTYGVDQSHHRTDYNLFEGWTLTGFPEKVFLRGNLIVDGKQWLGSAGMGRFIQRNSHNPVL</sequence>
<evidence type="ECO:0000256" key="5">
    <source>
        <dbReference type="PIRSR" id="PIRSR611778-50"/>
    </source>
</evidence>
<evidence type="ECO:0000256" key="1">
    <source>
        <dbReference type="ARBA" id="ARBA00001947"/>
    </source>
</evidence>
<evidence type="ECO:0000256" key="3">
    <source>
        <dbReference type="ARBA" id="ARBA00022723"/>
    </source>
</evidence>
<dbReference type="Gene3D" id="2.30.40.10">
    <property type="entry name" value="Urease, subunit C, domain 1"/>
    <property type="match status" value="1"/>
</dbReference>
<evidence type="ECO:0000256" key="4">
    <source>
        <dbReference type="ARBA" id="ARBA00022801"/>
    </source>
</evidence>
<dbReference type="Gene3D" id="3.20.20.140">
    <property type="entry name" value="Metal-dependent hydrolases"/>
    <property type="match status" value="1"/>
</dbReference>
<comment type="caution">
    <text evidence="7">The sequence shown here is derived from an EMBL/GenBank/DDBJ whole genome shotgun (WGS) entry which is preliminary data.</text>
</comment>